<dbReference type="AlphaFoldDB" id="A0A609SEI0"/>
<accession>A0A609SEI0</accession>
<gene>
    <name evidence="1" type="ORF">DML56_24505</name>
</gene>
<organism evidence="1">
    <name type="scientific">Salmonella enterica subsp. enterica serovar Kentucky</name>
    <dbReference type="NCBI Taxonomy" id="192955"/>
    <lineage>
        <taxon>Bacteria</taxon>
        <taxon>Pseudomonadati</taxon>
        <taxon>Pseudomonadota</taxon>
        <taxon>Gammaproteobacteria</taxon>
        <taxon>Enterobacterales</taxon>
        <taxon>Enterobacteriaceae</taxon>
        <taxon>Salmonella</taxon>
    </lineage>
</organism>
<sequence>KIHLHRGISYMINKVNSIDDIIEM</sequence>
<comment type="caution">
    <text evidence="1">The sequence shown here is derived from an EMBL/GenBank/DDBJ whole genome shotgun (WGS) entry which is preliminary data.</text>
</comment>
<reference evidence="1" key="1">
    <citation type="submission" date="2018-06" db="EMBL/GenBank/DDBJ databases">
        <authorList>
            <consortium name="GenomeTrakr network: Whole genome sequencing for foodborne pathogen traceback"/>
        </authorList>
    </citation>
    <scope>NUCLEOTIDE SEQUENCE [LARGE SCALE GENOMIC DNA]</scope>
    <source>
        <strain evidence="1">FSIS11809753</strain>
    </source>
</reference>
<protein>
    <submittedName>
        <fullName evidence="1">DUF1832 domain-containing protein</fullName>
    </submittedName>
</protein>
<proteinExistence type="predicted"/>
<name>A0A609SEI0_SALET</name>
<dbReference type="Proteomes" id="UP000839903">
    <property type="component" value="Unassembled WGS sequence"/>
</dbReference>
<feature type="non-terminal residue" evidence="1">
    <location>
        <position position="1"/>
    </location>
</feature>
<dbReference type="EMBL" id="AAKRWR010000089">
    <property type="protein sequence ID" value="ECV4440707.1"/>
    <property type="molecule type" value="Genomic_DNA"/>
</dbReference>
<evidence type="ECO:0000313" key="1">
    <source>
        <dbReference type="EMBL" id="ECV4440707.1"/>
    </source>
</evidence>